<evidence type="ECO:0000256" key="2">
    <source>
        <dbReference type="ARBA" id="ARBA00022692"/>
    </source>
</evidence>
<dbReference type="EMBL" id="BART01000215">
    <property type="protein sequence ID" value="GAG67816.1"/>
    <property type="molecule type" value="Genomic_DNA"/>
</dbReference>
<evidence type="ECO:0000256" key="5">
    <source>
        <dbReference type="SAM" id="Phobius"/>
    </source>
</evidence>
<comment type="caution">
    <text evidence="7">The sequence shown here is derived from an EMBL/GenBank/DDBJ whole genome shotgun (WGS) entry which is preliminary data.</text>
</comment>
<dbReference type="Pfam" id="PF04893">
    <property type="entry name" value="Yip1"/>
    <property type="match status" value="1"/>
</dbReference>
<organism evidence="7">
    <name type="scientific">marine sediment metagenome</name>
    <dbReference type="NCBI Taxonomy" id="412755"/>
    <lineage>
        <taxon>unclassified sequences</taxon>
        <taxon>metagenomes</taxon>
        <taxon>ecological metagenomes</taxon>
    </lineage>
</organism>
<feature type="transmembrane region" description="Helical" evidence="5">
    <location>
        <begin position="29"/>
        <end position="48"/>
    </location>
</feature>
<evidence type="ECO:0000313" key="7">
    <source>
        <dbReference type="EMBL" id="GAG67816.1"/>
    </source>
</evidence>
<feature type="transmembrane region" description="Helical" evidence="5">
    <location>
        <begin position="177"/>
        <end position="200"/>
    </location>
</feature>
<sequence>MEALKVFVFTIFNPFKAFRIVKEKWGFKIYWFTALLILVVAVVSSYVIGPKMQEYLLESQIQTMRENFTEMEISEEQLKQFSGTGAFINLMMIVSPIIGSIIGWLFITLIYWGLILVFGGETNYNKTLTLVIISSVPVLISNLVNMFYTLYTGKLIIHQGLSGLVASGNIMADSSNLLYIILSRVDIFILWGLILLIIGIAISCKMKAWKSILIVLIVLILGLITSFIGVSISRRFIPQI</sequence>
<evidence type="ECO:0000256" key="3">
    <source>
        <dbReference type="ARBA" id="ARBA00022989"/>
    </source>
</evidence>
<dbReference type="InterPro" id="IPR006977">
    <property type="entry name" value="Yip1_dom"/>
</dbReference>
<keyword evidence="2 5" id="KW-0812">Transmembrane</keyword>
<gene>
    <name evidence="7" type="ORF">S01H4_01236</name>
</gene>
<dbReference type="GO" id="GO:0016020">
    <property type="term" value="C:membrane"/>
    <property type="evidence" value="ECO:0007669"/>
    <property type="project" value="UniProtKB-SubCell"/>
</dbReference>
<evidence type="ECO:0000256" key="4">
    <source>
        <dbReference type="ARBA" id="ARBA00023136"/>
    </source>
</evidence>
<keyword evidence="4 5" id="KW-0472">Membrane</keyword>
<evidence type="ECO:0000259" key="6">
    <source>
        <dbReference type="Pfam" id="PF04893"/>
    </source>
</evidence>
<reference evidence="7" key="1">
    <citation type="journal article" date="2014" name="Front. Microbiol.">
        <title>High frequency of phylogenetically diverse reductive dehalogenase-homologous genes in deep subseafloor sedimentary metagenomes.</title>
        <authorList>
            <person name="Kawai M."/>
            <person name="Futagami T."/>
            <person name="Toyoda A."/>
            <person name="Takaki Y."/>
            <person name="Nishi S."/>
            <person name="Hori S."/>
            <person name="Arai W."/>
            <person name="Tsubouchi T."/>
            <person name="Morono Y."/>
            <person name="Uchiyama I."/>
            <person name="Ito T."/>
            <person name="Fujiyama A."/>
            <person name="Inagaki F."/>
            <person name="Takami H."/>
        </authorList>
    </citation>
    <scope>NUCLEOTIDE SEQUENCE</scope>
    <source>
        <strain evidence="7">Expedition CK06-06</strain>
    </source>
</reference>
<proteinExistence type="predicted"/>
<evidence type="ECO:0000256" key="1">
    <source>
        <dbReference type="ARBA" id="ARBA00004141"/>
    </source>
</evidence>
<feature type="transmembrane region" description="Helical" evidence="5">
    <location>
        <begin position="97"/>
        <end position="118"/>
    </location>
</feature>
<comment type="subcellular location">
    <subcellularLocation>
        <location evidence="1">Membrane</location>
        <topology evidence="1">Multi-pass membrane protein</topology>
    </subcellularLocation>
</comment>
<keyword evidence="3 5" id="KW-1133">Transmembrane helix</keyword>
<feature type="transmembrane region" description="Helical" evidence="5">
    <location>
        <begin position="212"/>
        <end position="232"/>
    </location>
</feature>
<name>X1B730_9ZZZZ</name>
<accession>X1B730</accession>
<dbReference type="AlphaFoldDB" id="X1B730"/>
<feature type="transmembrane region" description="Helical" evidence="5">
    <location>
        <begin position="130"/>
        <end position="151"/>
    </location>
</feature>
<feature type="domain" description="Yip1" evidence="6">
    <location>
        <begin position="11"/>
        <end position="225"/>
    </location>
</feature>
<protein>
    <recommendedName>
        <fullName evidence="6">Yip1 domain-containing protein</fullName>
    </recommendedName>
</protein>